<evidence type="ECO:0000259" key="1">
    <source>
        <dbReference type="Pfam" id="PF00814"/>
    </source>
</evidence>
<dbReference type="InterPro" id="IPR022496">
    <property type="entry name" value="T6A_TsaB"/>
</dbReference>
<dbReference type="Gene3D" id="3.30.420.40">
    <property type="match status" value="2"/>
</dbReference>
<dbReference type="SUPFAM" id="SSF53067">
    <property type="entry name" value="Actin-like ATPase domain"/>
    <property type="match status" value="1"/>
</dbReference>
<feature type="domain" description="Gcp-like" evidence="1">
    <location>
        <begin position="40"/>
        <end position="126"/>
    </location>
</feature>
<name>A0A0C1BXT4_9BACT</name>
<dbReference type="GO" id="GO:0002949">
    <property type="term" value="P:tRNA threonylcarbamoyladenosine modification"/>
    <property type="evidence" value="ECO:0007669"/>
    <property type="project" value="InterPro"/>
</dbReference>
<accession>A0A0C1BXT4</accession>
<dbReference type="NCBIfam" id="TIGR03725">
    <property type="entry name" value="T6A_YeaZ"/>
    <property type="match status" value="1"/>
</dbReference>
<dbReference type="Proteomes" id="UP000031307">
    <property type="component" value="Unassembled WGS sequence"/>
</dbReference>
<comment type="caution">
    <text evidence="2">The sequence shown here is derived from an EMBL/GenBank/DDBJ whole genome shotgun (WGS) entry which is preliminary data.</text>
</comment>
<evidence type="ECO:0000313" key="2">
    <source>
        <dbReference type="EMBL" id="KIA76316.1"/>
    </source>
</evidence>
<protein>
    <submittedName>
        <fullName evidence="2">Uncharacterized protein YdiC</fullName>
    </submittedName>
</protein>
<dbReference type="InterPro" id="IPR043129">
    <property type="entry name" value="ATPase_NBD"/>
</dbReference>
<sequence length="227" mass="24934">MVTMNYSLLIETSTERGLIAIFADTAVVYQQAFPFGHSSSSYLLPAIQEGLSFLKIGPHDLTKIICGAGPGSYTGLRMGVMSAKMLSYSLKIPLVGVSSLKSWIPTRDCHFSALIDARIGGVYIQSGELNQGKISFESKPKLCLLADLAQEIEKSEVLISPNLSILQPKILQAYPSLQKEWVEVAPSPQALYEAAQEEIQMGHVSLEGDIEILYLRKTQAEIEKEKK</sequence>
<dbReference type="EMBL" id="JSAM01000123">
    <property type="protein sequence ID" value="KIA76316.1"/>
    <property type="molecule type" value="Genomic_DNA"/>
</dbReference>
<dbReference type="Pfam" id="PF00814">
    <property type="entry name" value="TsaD"/>
    <property type="match status" value="1"/>
</dbReference>
<dbReference type="PATRIC" id="fig|83552.4.peg.2600"/>
<gene>
    <name evidence="2" type="primary">ydiC</name>
    <name evidence="2" type="ORF">DB43_AM00310</name>
</gene>
<evidence type="ECO:0000313" key="3">
    <source>
        <dbReference type="Proteomes" id="UP000031307"/>
    </source>
</evidence>
<reference evidence="2 3" key="1">
    <citation type="journal article" date="2014" name="Mol. Biol. Evol.">
        <title>Massive expansion of Ubiquitination-related gene families within the Chlamydiae.</title>
        <authorList>
            <person name="Domman D."/>
            <person name="Collingro A."/>
            <person name="Lagkouvardos I."/>
            <person name="Gehre L."/>
            <person name="Weinmaier T."/>
            <person name="Rattei T."/>
            <person name="Subtil A."/>
            <person name="Horn M."/>
        </authorList>
    </citation>
    <scope>NUCLEOTIDE SEQUENCE [LARGE SCALE GENOMIC DNA]</scope>
    <source>
        <strain evidence="2 3">OEW1</strain>
    </source>
</reference>
<organism evidence="2 3">
    <name type="scientific">Parachlamydia acanthamoebae</name>
    <dbReference type="NCBI Taxonomy" id="83552"/>
    <lineage>
        <taxon>Bacteria</taxon>
        <taxon>Pseudomonadati</taxon>
        <taxon>Chlamydiota</taxon>
        <taxon>Chlamydiia</taxon>
        <taxon>Parachlamydiales</taxon>
        <taxon>Parachlamydiaceae</taxon>
        <taxon>Parachlamydia</taxon>
    </lineage>
</organism>
<dbReference type="InterPro" id="IPR000905">
    <property type="entry name" value="Gcp-like_dom"/>
</dbReference>
<dbReference type="AlphaFoldDB" id="A0A0C1BXT4"/>
<proteinExistence type="predicted"/>